<keyword evidence="2" id="KW-0408">Iron</keyword>
<evidence type="ECO:0000256" key="1">
    <source>
        <dbReference type="ARBA" id="ARBA00008416"/>
    </source>
</evidence>
<protein>
    <recommendedName>
        <fullName evidence="9">Pirin family protein</fullName>
    </recommendedName>
</protein>
<dbReference type="SUPFAM" id="SSF51182">
    <property type="entry name" value="RmlC-like cupins"/>
    <property type="match status" value="1"/>
</dbReference>
<dbReference type="InterPro" id="IPR011051">
    <property type="entry name" value="RmlC_Cupin_sf"/>
</dbReference>
<evidence type="ECO:0000313" key="7">
    <source>
        <dbReference type="EMBL" id="ACO65178.1"/>
    </source>
</evidence>
<dbReference type="STRING" id="296587.C1EAB9"/>
<dbReference type="AlphaFoldDB" id="C1EAB9"/>
<dbReference type="InterPro" id="IPR012093">
    <property type="entry name" value="Pirin"/>
</dbReference>
<feature type="domain" description="Pirin N-terminal" evidence="5">
    <location>
        <begin position="36"/>
        <end position="140"/>
    </location>
</feature>
<sequence>MRKIPNSKLFVSEPPPQWFGNESNPPKGSAPGWTNENWLKSRFHFSFAEYNTHKNADYGVLRVMNDDLVQPGRGFGTHGHANMEIVTYIVEGSLTHKDSMGTSESLGRGSIQFMTAGTGVRHSEHNLDKSNPLRFIQMWITPNAGGLAPNYGSHETSPDERKNRWCRLVGPVPGAGANAGTAPVQINQDAGISVAEIDAGQTLPLSVPAGRQAYLLCMEGSAADGAGGESLERHDAAELEAGTELNLTAGEEGAHLLVVEMAERAGSGRKDL</sequence>
<gene>
    <name evidence="7" type="ORF">MICPUN_60018</name>
</gene>
<proteinExistence type="inferred from homology"/>
<dbReference type="OMA" id="NLRVWND"/>
<feature type="compositionally biased region" description="Polar residues" evidence="4">
    <location>
        <begin position="20"/>
        <end position="33"/>
    </location>
</feature>
<evidence type="ECO:0000256" key="4">
    <source>
        <dbReference type="SAM" id="MobiDB-lite"/>
    </source>
</evidence>
<dbReference type="PANTHER" id="PTHR43212:SF3">
    <property type="entry name" value="QUERCETIN 2,3-DIOXYGENASE"/>
    <property type="match status" value="1"/>
</dbReference>
<name>C1EAB9_MICCC</name>
<dbReference type="Pfam" id="PF02678">
    <property type="entry name" value="Pirin"/>
    <property type="match status" value="1"/>
</dbReference>
<feature type="binding site" evidence="2">
    <location>
        <position position="124"/>
    </location>
    <ligand>
        <name>Fe cation</name>
        <dbReference type="ChEBI" id="CHEBI:24875"/>
    </ligand>
</feature>
<dbReference type="InterPro" id="IPR041602">
    <property type="entry name" value="Quercetinase_C"/>
</dbReference>
<dbReference type="Proteomes" id="UP000002009">
    <property type="component" value="Chromosome 7"/>
</dbReference>
<organism evidence="7 8">
    <name type="scientific">Micromonas commoda (strain RCC299 / NOUM17 / CCMP2709)</name>
    <name type="common">Picoplanktonic green alga</name>
    <dbReference type="NCBI Taxonomy" id="296587"/>
    <lineage>
        <taxon>Eukaryota</taxon>
        <taxon>Viridiplantae</taxon>
        <taxon>Chlorophyta</taxon>
        <taxon>Mamiellophyceae</taxon>
        <taxon>Mamiellales</taxon>
        <taxon>Mamiellaceae</taxon>
        <taxon>Micromonas</taxon>
    </lineage>
</organism>
<dbReference type="GO" id="GO:0046872">
    <property type="term" value="F:metal ion binding"/>
    <property type="evidence" value="ECO:0007669"/>
    <property type="project" value="UniProtKB-KW"/>
</dbReference>
<evidence type="ECO:0000256" key="3">
    <source>
        <dbReference type="RuleBase" id="RU003457"/>
    </source>
</evidence>
<dbReference type="CDD" id="cd02247">
    <property type="entry name" value="cupin_pirin_C"/>
    <property type="match status" value="1"/>
</dbReference>
<dbReference type="GeneID" id="8244865"/>
<evidence type="ECO:0000256" key="2">
    <source>
        <dbReference type="PIRSR" id="PIRSR006232-1"/>
    </source>
</evidence>
<dbReference type="InterPro" id="IPR014710">
    <property type="entry name" value="RmlC-like_jellyroll"/>
</dbReference>
<feature type="binding site" evidence="2">
    <location>
        <position position="80"/>
    </location>
    <ligand>
        <name>Fe cation</name>
        <dbReference type="ChEBI" id="CHEBI:24875"/>
    </ligand>
</feature>
<dbReference type="KEGG" id="mis:MICPUN_60018"/>
<feature type="domain" description="Quercetin 2,3-dioxygenase C-terminal cupin" evidence="6">
    <location>
        <begin position="180"/>
        <end position="261"/>
    </location>
</feature>
<dbReference type="EMBL" id="CP001328">
    <property type="protein sequence ID" value="ACO65178.1"/>
    <property type="molecule type" value="Genomic_DNA"/>
</dbReference>
<feature type="binding site" evidence="2">
    <location>
        <position position="122"/>
    </location>
    <ligand>
        <name>Fe cation</name>
        <dbReference type="ChEBI" id="CHEBI:24875"/>
    </ligand>
</feature>
<dbReference type="RefSeq" id="XP_002503920.1">
    <property type="nucleotide sequence ID" value="XM_002503874.1"/>
</dbReference>
<feature type="region of interest" description="Disordered" evidence="4">
    <location>
        <begin position="11"/>
        <end position="33"/>
    </location>
</feature>
<comment type="cofactor">
    <cofactor evidence="2">
        <name>Fe cation</name>
        <dbReference type="ChEBI" id="CHEBI:24875"/>
    </cofactor>
    <text evidence="2">Binds 1 Fe cation per subunit.</text>
</comment>
<dbReference type="PANTHER" id="PTHR43212">
    <property type="entry name" value="QUERCETIN 2,3-DIOXYGENASE"/>
    <property type="match status" value="1"/>
</dbReference>
<dbReference type="OrthoDB" id="198735at2759"/>
<reference evidence="7 8" key="1">
    <citation type="journal article" date="2009" name="Science">
        <title>Green evolution and dynamic adaptations revealed by genomes of the marine picoeukaryotes Micromonas.</title>
        <authorList>
            <person name="Worden A.Z."/>
            <person name="Lee J.H."/>
            <person name="Mock T."/>
            <person name="Rouze P."/>
            <person name="Simmons M.P."/>
            <person name="Aerts A.L."/>
            <person name="Allen A.E."/>
            <person name="Cuvelier M.L."/>
            <person name="Derelle E."/>
            <person name="Everett M.V."/>
            <person name="Foulon E."/>
            <person name="Grimwood J."/>
            <person name="Gundlach H."/>
            <person name="Henrissat B."/>
            <person name="Napoli C."/>
            <person name="McDonald S.M."/>
            <person name="Parker M.S."/>
            <person name="Rombauts S."/>
            <person name="Salamov A."/>
            <person name="Von Dassow P."/>
            <person name="Badger J.H."/>
            <person name="Coutinho P.M."/>
            <person name="Demir E."/>
            <person name="Dubchak I."/>
            <person name="Gentemann C."/>
            <person name="Eikrem W."/>
            <person name="Gready J.E."/>
            <person name="John U."/>
            <person name="Lanier W."/>
            <person name="Lindquist E.A."/>
            <person name="Lucas S."/>
            <person name="Mayer K.F."/>
            <person name="Moreau H."/>
            <person name="Not F."/>
            <person name="Otillar R."/>
            <person name="Panaud O."/>
            <person name="Pangilinan J."/>
            <person name="Paulsen I."/>
            <person name="Piegu B."/>
            <person name="Poliakov A."/>
            <person name="Robbens S."/>
            <person name="Schmutz J."/>
            <person name="Toulza E."/>
            <person name="Wyss T."/>
            <person name="Zelensky A."/>
            <person name="Zhou K."/>
            <person name="Armbrust E.V."/>
            <person name="Bhattacharya D."/>
            <person name="Goodenough U.W."/>
            <person name="Van de Peer Y."/>
            <person name="Grigoriev I.V."/>
        </authorList>
    </citation>
    <scope>NUCLEOTIDE SEQUENCE [LARGE SCALE GENOMIC DNA]</scope>
    <source>
        <strain evidence="8">RCC299 / NOUM17</strain>
    </source>
</reference>
<keyword evidence="8" id="KW-1185">Reference proteome</keyword>
<dbReference type="InterPro" id="IPR003829">
    <property type="entry name" value="Pirin_N_dom"/>
</dbReference>
<dbReference type="InParanoid" id="C1EAB9"/>
<comment type="similarity">
    <text evidence="1 3">Belongs to the pirin family.</text>
</comment>
<dbReference type="Gene3D" id="2.60.120.10">
    <property type="entry name" value="Jelly Rolls"/>
    <property type="match status" value="2"/>
</dbReference>
<evidence type="ECO:0000313" key="8">
    <source>
        <dbReference type="Proteomes" id="UP000002009"/>
    </source>
</evidence>
<dbReference type="eggNOG" id="ENOG502RXW4">
    <property type="taxonomic scope" value="Eukaryota"/>
</dbReference>
<feature type="binding site" evidence="2">
    <location>
        <position position="78"/>
    </location>
    <ligand>
        <name>Fe cation</name>
        <dbReference type="ChEBI" id="CHEBI:24875"/>
    </ligand>
</feature>
<keyword evidence="2" id="KW-0479">Metal-binding</keyword>
<evidence type="ECO:0000259" key="5">
    <source>
        <dbReference type="Pfam" id="PF02678"/>
    </source>
</evidence>
<evidence type="ECO:0008006" key="9">
    <source>
        <dbReference type="Google" id="ProtNLM"/>
    </source>
</evidence>
<dbReference type="CDD" id="cd02910">
    <property type="entry name" value="cupin_Yhhw_N"/>
    <property type="match status" value="1"/>
</dbReference>
<accession>C1EAB9</accession>
<evidence type="ECO:0000259" key="6">
    <source>
        <dbReference type="Pfam" id="PF17954"/>
    </source>
</evidence>
<dbReference type="Pfam" id="PF17954">
    <property type="entry name" value="Pirin_C_2"/>
    <property type="match status" value="1"/>
</dbReference>
<dbReference type="PIRSF" id="PIRSF006232">
    <property type="entry name" value="Pirin"/>
    <property type="match status" value="1"/>
</dbReference>